<proteinExistence type="predicted"/>
<dbReference type="InterPro" id="IPR005828">
    <property type="entry name" value="MFS_sugar_transport-like"/>
</dbReference>
<keyword evidence="2 5" id="KW-0812">Transmembrane</keyword>
<dbReference type="PANTHER" id="PTHR48021:SF46">
    <property type="entry name" value="MAJOR FACILITATOR SUPERFAMILY (MFS) PROFILE DOMAIN-CONTAINING PROTEIN"/>
    <property type="match status" value="1"/>
</dbReference>
<comment type="subcellular location">
    <subcellularLocation>
        <location evidence="1">Membrane</location>
        <topology evidence="1">Multi-pass membrane protein</topology>
    </subcellularLocation>
</comment>
<keyword evidence="3 5" id="KW-1133">Transmembrane helix</keyword>
<dbReference type="PANTHER" id="PTHR48021">
    <property type="match status" value="1"/>
</dbReference>
<dbReference type="Proteomes" id="UP001458880">
    <property type="component" value="Unassembled WGS sequence"/>
</dbReference>
<comment type="caution">
    <text evidence="7">The sequence shown here is derived from an EMBL/GenBank/DDBJ whole genome shotgun (WGS) entry which is preliminary data.</text>
</comment>
<evidence type="ECO:0000259" key="6">
    <source>
        <dbReference type="PROSITE" id="PS50850"/>
    </source>
</evidence>
<reference evidence="7 8" key="1">
    <citation type="journal article" date="2024" name="BMC Genomics">
        <title>De novo assembly and annotation of Popillia japonica's genome with initial clues to its potential as an invasive pest.</title>
        <authorList>
            <person name="Cucini C."/>
            <person name="Boschi S."/>
            <person name="Funari R."/>
            <person name="Cardaioli E."/>
            <person name="Iannotti N."/>
            <person name="Marturano G."/>
            <person name="Paoli F."/>
            <person name="Bruttini M."/>
            <person name="Carapelli A."/>
            <person name="Frati F."/>
            <person name="Nardi F."/>
        </authorList>
    </citation>
    <scope>NUCLEOTIDE SEQUENCE [LARGE SCALE GENOMIC DNA]</scope>
    <source>
        <strain evidence="7">DMR45628</strain>
    </source>
</reference>
<feature type="transmembrane region" description="Helical" evidence="5">
    <location>
        <begin position="225"/>
        <end position="249"/>
    </location>
</feature>
<evidence type="ECO:0000256" key="5">
    <source>
        <dbReference type="SAM" id="Phobius"/>
    </source>
</evidence>
<evidence type="ECO:0000313" key="8">
    <source>
        <dbReference type="Proteomes" id="UP001458880"/>
    </source>
</evidence>
<dbReference type="GO" id="GO:0016020">
    <property type="term" value="C:membrane"/>
    <property type="evidence" value="ECO:0007669"/>
    <property type="project" value="UniProtKB-SubCell"/>
</dbReference>
<dbReference type="Pfam" id="PF00083">
    <property type="entry name" value="Sugar_tr"/>
    <property type="match status" value="1"/>
</dbReference>
<accession>A0AAW1L3M5</accession>
<feature type="transmembrane region" description="Helical" evidence="5">
    <location>
        <begin position="161"/>
        <end position="187"/>
    </location>
</feature>
<dbReference type="SUPFAM" id="SSF103473">
    <property type="entry name" value="MFS general substrate transporter"/>
    <property type="match status" value="1"/>
</dbReference>
<keyword evidence="4 5" id="KW-0472">Membrane</keyword>
<evidence type="ECO:0000256" key="2">
    <source>
        <dbReference type="ARBA" id="ARBA00022692"/>
    </source>
</evidence>
<keyword evidence="7" id="KW-0813">Transport</keyword>
<keyword evidence="7" id="KW-0762">Sugar transport</keyword>
<dbReference type="InterPro" id="IPR050549">
    <property type="entry name" value="MFS_Trehalose_Transporter"/>
</dbReference>
<name>A0AAW1L3M5_POPJA</name>
<dbReference type="PROSITE" id="PS00216">
    <property type="entry name" value="SUGAR_TRANSPORT_1"/>
    <property type="match status" value="1"/>
</dbReference>
<dbReference type="EMBL" id="JASPKY010000178">
    <property type="protein sequence ID" value="KAK9727523.1"/>
    <property type="molecule type" value="Genomic_DNA"/>
</dbReference>
<feature type="domain" description="Major facilitator superfamily (MFS) profile" evidence="6">
    <location>
        <begin position="1"/>
        <end position="253"/>
    </location>
</feature>
<dbReference type="Gene3D" id="1.20.1250.20">
    <property type="entry name" value="MFS general substrate transporter like domains"/>
    <property type="match status" value="1"/>
</dbReference>
<evidence type="ECO:0000256" key="3">
    <source>
        <dbReference type="ARBA" id="ARBA00022989"/>
    </source>
</evidence>
<feature type="transmembrane region" description="Helical" evidence="5">
    <location>
        <begin position="127"/>
        <end position="149"/>
    </location>
</feature>
<evidence type="ECO:0000313" key="7">
    <source>
        <dbReference type="EMBL" id="KAK9727523.1"/>
    </source>
</evidence>
<dbReference type="PROSITE" id="PS50850">
    <property type="entry name" value="MFS"/>
    <property type="match status" value="1"/>
</dbReference>
<feature type="transmembrane region" description="Helical" evidence="5">
    <location>
        <begin position="100"/>
        <end position="120"/>
    </location>
</feature>
<evidence type="ECO:0000256" key="4">
    <source>
        <dbReference type="ARBA" id="ARBA00023136"/>
    </source>
</evidence>
<organism evidence="7 8">
    <name type="scientific">Popillia japonica</name>
    <name type="common">Japanese beetle</name>
    <dbReference type="NCBI Taxonomy" id="7064"/>
    <lineage>
        <taxon>Eukaryota</taxon>
        <taxon>Metazoa</taxon>
        <taxon>Ecdysozoa</taxon>
        <taxon>Arthropoda</taxon>
        <taxon>Hexapoda</taxon>
        <taxon>Insecta</taxon>
        <taxon>Pterygota</taxon>
        <taxon>Neoptera</taxon>
        <taxon>Endopterygota</taxon>
        <taxon>Coleoptera</taxon>
        <taxon>Polyphaga</taxon>
        <taxon>Scarabaeiformia</taxon>
        <taxon>Scarabaeidae</taxon>
        <taxon>Rutelinae</taxon>
        <taxon>Popillia</taxon>
    </lineage>
</organism>
<dbReference type="GO" id="GO:0022857">
    <property type="term" value="F:transmembrane transporter activity"/>
    <property type="evidence" value="ECO:0007669"/>
    <property type="project" value="InterPro"/>
</dbReference>
<feature type="transmembrane region" description="Helical" evidence="5">
    <location>
        <begin position="199"/>
        <end position="219"/>
    </location>
</feature>
<sequence length="282" mass="31446">MPESPYHMIKINDRDAAKNILIRLSSKVEDEDNIKAKLLDIENTVQNDMENKTSMRELLTNSLYRRALFILTGMKILHIMNGGQAIESYMQTIIASSEKVSSIIFGAIQFPVAFLASYLLDNLGRKPLLYISTIGCAISLIAEGVYFYIQDYQRGNVAYISWIPTAGIVLFLIMSPLGVSSLPYVLMGELFPMNVKESGVTLMTFFGVIMAFVVSKFYQPVSDAWGLYTVFWIFGGVCLVGCLFTWAFLPETKGKSFGEIQNELNADGKCVRIGVISLCNKS</sequence>
<protein>
    <submittedName>
        <fullName evidence="7">Sugar transporter</fullName>
    </submittedName>
</protein>
<dbReference type="InterPro" id="IPR020846">
    <property type="entry name" value="MFS_dom"/>
</dbReference>
<dbReference type="AlphaFoldDB" id="A0AAW1L3M5"/>
<gene>
    <name evidence="7" type="ORF">QE152_g19120</name>
</gene>
<evidence type="ECO:0000256" key="1">
    <source>
        <dbReference type="ARBA" id="ARBA00004141"/>
    </source>
</evidence>
<dbReference type="InterPro" id="IPR005829">
    <property type="entry name" value="Sugar_transporter_CS"/>
</dbReference>
<dbReference type="InterPro" id="IPR036259">
    <property type="entry name" value="MFS_trans_sf"/>
</dbReference>
<keyword evidence="8" id="KW-1185">Reference proteome</keyword>